<evidence type="ECO:0000313" key="2">
    <source>
        <dbReference type="EMBL" id="AUM73416.1"/>
    </source>
</evidence>
<dbReference type="Gene3D" id="3.30.110.170">
    <property type="entry name" value="Protein of unknown function (DUF541), domain 1"/>
    <property type="match status" value="1"/>
</dbReference>
<evidence type="ECO:0000313" key="3">
    <source>
        <dbReference type="Proteomes" id="UP000234882"/>
    </source>
</evidence>
<dbReference type="PANTHER" id="PTHR34387:SF1">
    <property type="entry name" value="PERIPLASMIC IMMUNOGENIC PROTEIN"/>
    <property type="match status" value="1"/>
</dbReference>
<evidence type="ECO:0008006" key="4">
    <source>
        <dbReference type="Google" id="ProtNLM"/>
    </source>
</evidence>
<dbReference type="Pfam" id="PF04402">
    <property type="entry name" value="SIMPL"/>
    <property type="match status" value="1"/>
</dbReference>
<dbReference type="InterPro" id="IPR052022">
    <property type="entry name" value="26kDa_periplasmic_antigen"/>
</dbReference>
<dbReference type="GO" id="GO:0006974">
    <property type="term" value="P:DNA damage response"/>
    <property type="evidence" value="ECO:0007669"/>
    <property type="project" value="TreeGrafter"/>
</dbReference>
<feature type="compositionally biased region" description="Low complexity" evidence="1">
    <location>
        <begin position="346"/>
        <end position="412"/>
    </location>
</feature>
<dbReference type="RefSeq" id="WP_101498800.1">
    <property type="nucleotide sequence ID" value="NZ_CP025583.1"/>
</dbReference>
<sequence>MNNSTAPALGGELETENLMPAQTSPIIRRLLAGGACAMLLTSPALAMPGQGKHHKMMGCSQPGMLTISGHGESRVAPDQLMISLGVTTEAPTAAEAMRANSERQTAVIDTLKQAGIGEDDIQTQGLTLNPMMNYPEDGTAPSINGYMAQNLLTVRVTDIARAGEVLDSIVGAGANEMQGIRFIRDDSQSTEDEALTRAVTNATHRASVMAEAAGVQLGPILRMGEPDNSMAPPAPVMMRAMDAGAENKSIPVEGGEVAFTADVEVTFALSGGDCAMPHWRGKNMRKPGQPGPKGGVAPTEMPVSPIPSAGMTGDAPAGQDQPASAMDEAKPADTAQPDAKAPVITPAPAGEAAPGADTSAAEAAPAATTPAADAPAADAPAADAPATDTPASDTPPGMADAPSDAAAQDAQPETPEADSGDAASDADAPSASNPVAPAN</sequence>
<dbReference type="Proteomes" id="UP000234882">
    <property type="component" value="Chromosome"/>
</dbReference>
<feature type="region of interest" description="Disordered" evidence="1">
    <location>
        <begin position="278"/>
        <end position="439"/>
    </location>
</feature>
<accession>A0A2K9MEI7</accession>
<dbReference type="PANTHER" id="PTHR34387">
    <property type="entry name" value="SLR1258 PROTEIN"/>
    <property type="match status" value="1"/>
</dbReference>
<dbReference type="InterPro" id="IPR007497">
    <property type="entry name" value="SIMPL/DUF541"/>
</dbReference>
<keyword evidence="3" id="KW-1185">Reference proteome</keyword>
<name>A0A2K9MEI7_9RHOB</name>
<dbReference type="AlphaFoldDB" id="A0A2K9MEI7"/>
<protein>
    <recommendedName>
        <fullName evidence="4">SIMPL domain-containing protein</fullName>
    </recommendedName>
</protein>
<dbReference type="KEGG" id="paru:CYR75_03080"/>
<feature type="compositionally biased region" description="Low complexity" evidence="1">
    <location>
        <begin position="420"/>
        <end position="439"/>
    </location>
</feature>
<dbReference type="EMBL" id="CP025583">
    <property type="protein sequence ID" value="AUM73416.1"/>
    <property type="molecule type" value="Genomic_DNA"/>
</dbReference>
<dbReference type="Gene3D" id="3.30.70.2970">
    <property type="entry name" value="Protein of unknown function (DUF541), domain 2"/>
    <property type="match status" value="1"/>
</dbReference>
<organism evidence="2 3">
    <name type="scientific">Paracoccus jeotgali</name>
    <dbReference type="NCBI Taxonomy" id="2065379"/>
    <lineage>
        <taxon>Bacteria</taxon>
        <taxon>Pseudomonadati</taxon>
        <taxon>Pseudomonadota</taxon>
        <taxon>Alphaproteobacteria</taxon>
        <taxon>Rhodobacterales</taxon>
        <taxon>Paracoccaceae</taxon>
        <taxon>Paracoccus</taxon>
    </lineage>
</organism>
<gene>
    <name evidence="2" type="ORF">CYR75_03080</name>
</gene>
<reference evidence="3" key="1">
    <citation type="submission" date="2017-12" db="EMBL/GenBank/DDBJ databases">
        <title>Genomic analysis of Paracoccus sp. CBA4604.</title>
        <authorList>
            <person name="Roh S.W."/>
            <person name="Kim J.Y."/>
            <person name="Kim J.S."/>
        </authorList>
    </citation>
    <scope>NUCLEOTIDE SEQUENCE [LARGE SCALE GENOMIC DNA]</scope>
    <source>
        <strain evidence="3">CBA4604</strain>
    </source>
</reference>
<proteinExistence type="predicted"/>
<dbReference type="OrthoDB" id="9813144at2"/>
<evidence type="ECO:0000256" key="1">
    <source>
        <dbReference type="SAM" id="MobiDB-lite"/>
    </source>
</evidence>